<sequence length="229" mass="25613">MNSDRSEVDTTSPFTSVKEAVAVFGERFLAGNLSSRRTSTSVELDITSQAIYSLPPPPKPPLFSANYSPPSVSSTTFRLANHDRDDELTVLGALKKLEAELYKTRCELKQLRERQSETKVAVATLCLRIQRRMSKLGEGEEASNVATSAMEEQPWKVGSDRWRDQERVHLPSLAQALSIGRMEERSRGKMKLRKRKPIIPLIGDLIPKKRSSTDLRGSIYSPSFYSALG</sequence>
<evidence type="ECO:0000313" key="1">
    <source>
        <dbReference type="EMBL" id="WOL01526.1"/>
    </source>
</evidence>
<accession>A0AAQ3K9J0</accession>
<keyword evidence="2" id="KW-1185">Reference proteome</keyword>
<dbReference type="EMBL" id="CP136892">
    <property type="protein sequence ID" value="WOL01526.1"/>
    <property type="molecule type" value="Genomic_DNA"/>
</dbReference>
<organism evidence="1 2">
    <name type="scientific">Canna indica</name>
    <name type="common">Indian-shot</name>
    <dbReference type="NCBI Taxonomy" id="4628"/>
    <lineage>
        <taxon>Eukaryota</taxon>
        <taxon>Viridiplantae</taxon>
        <taxon>Streptophyta</taxon>
        <taxon>Embryophyta</taxon>
        <taxon>Tracheophyta</taxon>
        <taxon>Spermatophyta</taxon>
        <taxon>Magnoliopsida</taxon>
        <taxon>Liliopsida</taxon>
        <taxon>Zingiberales</taxon>
        <taxon>Cannaceae</taxon>
        <taxon>Canna</taxon>
    </lineage>
</organism>
<evidence type="ECO:0000313" key="2">
    <source>
        <dbReference type="Proteomes" id="UP001327560"/>
    </source>
</evidence>
<name>A0AAQ3K9J0_9LILI</name>
<dbReference type="Proteomes" id="UP001327560">
    <property type="component" value="Chromosome 3"/>
</dbReference>
<protein>
    <submittedName>
        <fullName evidence="1">WEB family protein</fullName>
    </submittedName>
</protein>
<reference evidence="1 2" key="1">
    <citation type="submission" date="2023-10" db="EMBL/GenBank/DDBJ databases">
        <title>Chromosome-scale genome assembly provides insights into flower coloration mechanisms of Canna indica.</title>
        <authorList>
            <person name="Li C."/>
        </authorList>
    </citation>
    <scope>NUCLEOTIDE SEQUENCE [LARGE SCALE GENOMIC DNA]</scope>
    <source>
        <tissue evidence="1">Flower</tissue>
    </source>
</reference>
<proteinExistence type="predicted"/>
<dbReference type="AlphaFoldDB" id="A0AAQ3K9J0"/>
<gene>
    <name evidence="1" type="ORF">Cni_G10243</name>
</gene>